<dbReference type="InterPro" id="IPR016186">
    <property type="entry name" value="C-type_lectin-like/link_sf"/>
</dbReference>
<dbReference type="Pfam" id="PF00059">
    <property type="entry name" value="Lectin_C"/>
    <property type="match status" value="1"/>
</dbReference>
<dbReference type="Proteomes" id="UP000261480">
    <property type="component" value="Unplaced"/>
</dbReference>
<dbReference type="Ensembl" id="ENSPMET00000030893.1">
    <property type="protein sequence ID" value="ENSPMEP00000010174.1"/>
    <property type="gene ID" value="ENSPMEG00000012095.1"/>
</dbReference>
<evidence type="ECO:0000313" key="3">
    <source>
        <dbReference type="Proteomes" id="UP000261480"/>
    </source>
</evidence>
<feature type="domain" description="C-type lectin" evidence="1">
    <location>
        <begin position="27"/>
        <end position="94"/>
    </location>
</feature>
<dbReference type="Gene3D" id="3.10.100.10">
    <property type="entry name" value="Mannose-Binding Protein A, subunit A"/>
    <property type="match status" value="1"/>
</dbReference>
<sequence length="154" mass="18119">MELLDFLSYKTGLSFFLRFTFLLIDQNKTWEEALSYCRHNHKELASILDKQMQNFAELEAEKTNSPFVWLCLHYASSLHYCFCVDDSDVEFKHWVRFIAGEALTYDLDTMHVIGRTEMLRKHTTLEGKKTNLLHVIHSRVNSVKLRNVGIDFVL</sequence>
<reference evidence="2" key="2">
    <citation type="submission" date="2025-09" db="UniProtKB">
        <authorList>
            <consortium name="Ensembl"/>
        </authorList>
    </citation>
    <scope>IDENTIFICATION</scope>
</reference>
<dbReference type="InterPro" id="IPR001304">
    <property type="entry name" value="C-type_lectin-like"/>
</dbReference>
<dbReference type="STRING" id="48701.ENSPMEP00000010174"/>
<accession>A0A3B3X5F6</accession>
<reference evidence="2" key="1">
    <citation type="submission" date="2025-08" db="UniProtKB">
        <authorList>
            <consortium name="Ensembl"/>
        </authorList>
    </citation>
    <scope>IDENTIFICATION</scope>
</reference>
<proteinExistence type="predicted"/>
<organism evidence="2 3">
    <name type="scientific">Poecilia mexicana</name>
    <dbReference type="NCBI Taxonomy" id="48701"/>
    <lineage>
        <taxon>Eukaryota</taxon>
        <taxon>Metazoa</taxon>
        <taxon>Chordata</taxon>
        <taxon>Craniata</taxon>
        <taxon>Vertebrata</taxon>
        <taxon>Euteleostomi</taxon>
        <taxon>Actinopterygii</taxon>
        <taxon>Neopterygii</taxon>
        <taxon>Teleostei</taxon>
        <taxon>Neoteleostei</taxon>
        <taxon>Acanthomorphata</taxon>
        <taxon>Ovalentaria</taxon>
        <taxon>Atherinomorphae</taxon>
        <taxon>Cyprinodontiformes</taxon>
        <taxon>Poeciliidae</taxon>
        <taxon>Poeciliinae</taxon>
        <taxon>Poecilia</taxon>
    </lineage>
</organism>
<dbReference type="SUPFAM" id="SSF56436">
    <property type="entry name" value="C-type lectin-like"/>
    <property type="match status" value="1"/>
</dbReference>
<keyword evidence="3" id="KW-1185">Reference proteome</keyword>
<evidence type="ECO:0000313" key="2">
    <source>
        <dbReference type="Ensembl" id="ENSPMEP00000010174.1"/>
    </source>
</evidence>
<name>A0A3B3X5F6_9TELE</name>
<dbReference type="InterPro" id="IPR016187">
    <property type="entry name" value="CTDL_fold"/>
</dbReference>
<evidence type="ECO:0000259" key="1">
    <source>
        <dbReference type="Pfam" id="PF00059"/>
    </source>
</evidence>
<dbReference type="AlphaFoldDB" id="A0A3B3X5F6"/>
<protein>
    <recommendedName>
        <fullName evidence="1">C-type lectin domain-containing protein</fullName>
    </recommendedName>
</protein>